<reference evidence="13" key="1">
    <citation type="submission" date="2021-01" db="EMBL/GenBank/DDBJ databases">
        <title>Rhizobium sp. strain KVB221 16S ribosomal RNA gene Genome sequencing and assembly.</title>
        <authorList>
            <person name="Kang M."/>
        </authorList>
    </citation>
    <scope>NUCLEOTIDE SEQUENCE</scope>
    <source>
        <strain evidence="13">KVB221</strain>
    </source>
</reference>
<protein>
    <submittedName>
        <fullName evidence="13">CCA tRNA nucleotidyltransferase</fullName>
    </submittedName>
</protein>
<dbReference type="PANTHER" id="PTHR46173:SF1">
    <property type="entry name" value="CCA TRNA NUCLEOTIDYLTRANSFERASE 1, MITOCHONDRIAL"/>
    <property type="match status" value="1"/>
</dbReference>
<keyword evidence="4" id="KW-0548">Nucleotidyltransferase</keyword>
<evidence type="ECO:0000256" key="8">
    <source>
        <dbReference type="ARBA" id="ARBA00022884"/>
    </source>
</evidence>
<feature type="domain" description="Poly A polymerase head" evidence="10">
    <location>
        <begin position="29"/>
        <end position="151"/>
    </location>
</feature>
<keyword evidence="14" id="KW-1185">Reference proteome</keyword>
<evidence type="ECO:0000259" key="12">
    <source>
        <dbReference type="Pfam" id="PF13735"/>
    </source>
</evidence>
<evidence type="ECO:0000313" key="13">
    <source>
        <dbReference type="EMBL" id="MBL0372012.1"/>
    </source>
</evidence>
<evidence type="ECO:0000256" key="1">
    <source>
        <dbReference type="ARBA" id="ARBA00001946"/>
    </source>
</evidence>
<proteinExistence type="inferred from homology"/>
<dbReference type="GO" id="GO:0016779">
    <property type="term" value="F:nucleotidyltransferase activity"/>
    <property type="evidence" value="ECO:0007669"/>
    <property type="project" value="UniProtKB-KW"/>
</dbReference>
<dbReference type="Gene3D" id="1.10.3090.10">
    <property type="entry name" value="cca-adding enzyme, domain 2"/>
    <property type="match status" value="1"/>
</dbReference>
<dbReference type="SUPFAM" id="SSF81891">
    <property type="entry name" value="Poly A polymerase C-terminal region-like"/>
    <property type="match status" value="1"/>
</dbReference>
<dbReference type="Pfam" id="PF12627">
    <property type="entry name" value="PolyA_pol_RNAbd"/>
    <property type="match status" value="1"/>
</dbReference>
<dbReference type="GO" id="GO:0046872">
    <property type="term" value="F:metal ion binding"/>
    <property type="evidence" value="ECO:0007669"/>
    <property type="project" value="UniProtKB-KW"/>
</dbReference>
<dbReference type="GO" id="GO:0008033">
    <property type="term" value="P:tRNA processing"/>
    <property type="evidence" value="ECO:0007669"/>
    <property type="project" value="UniProtKB-KW"/>
</dbReference>
<dbReference type="InterPro" id="IPR043519">
    <property type="entry name" value="NT_sf"/>
</dbReference>
<dbReference type="EMBL" id="JAEQNC010000004">
    <property type="protein sequence ID" value="MBL0372012.1"/>
    <property type="molecule type" value="Genomic_DNA"/>
</dbReference>
<keyword evidence="5" id="KW-0479">Metal-binding</keyword>
<dbReference type="Gene3D" id="3.30.460.10">
    <property type="entry name" value="Beta Polymerase, domain 2"/>
    <property type="match status" value="1"/>
</dbReference>
<dbReference type="CDD" id="cd05398">
    <property type="entry name" value="NT_ClassII-CCAase"/>
    <property type="match status" value="1"/>
</dbReference>
<sequence>MTNIASENWFKAEGLQRVLALLNRDDGEARIVGGAVRNSLMGIPLSDMDIATTHRPEAVQALAEAAGIKCVPTGIKHGTVTLVVDGKPFEVTTLRKDVDTDGRHAEVEFTDDWKADAERRDLTINALYADKDGEVYDYVGGLPDIASATIRFIGSAAERIAEDHLRILRFFRFFAFYGKGRPDAEGLKACAVAKKSIGALSAERIWAEMRKLLSAPDPFRALLWMRTSGVLTEVLPETEKWGIDAVPALVRAEDQFGWPVNPLLRLAAMVPPVSDRLEAMADRLRMSGAEREFLEAFSEFPNFVETISKTDWEKLLYQHGAAGSVARLKLAIANALSKGEDDLDQLKRMGYLQKLLQATEQWQRPNLPVKGADLLAVGFKPGPEMGAMLERLEKDWIASNFSLTRDELVGLAIQ</sequence>
<dbReference type="InterPro" id="IPR032810">
    <property type="entry name" value="CCA-adding_enz_C"/>
</dbReference>
<feature type="domain" description="CCA-adding enzyme C-terminal" evidence="12">
    <location>
        <begin position="304"/>
        <end position="403"/>
    </location>
</feature>
<dbReference type="Proteomes" id="UP000633219">
    <property type="component" value="Unassembled WGS sequence"/>
</dbReference>
<keyword evidence="6" id="KW-0547">Nucleotide-binding</keyword>
<dbReference type="RefSeq" id="WP_201655913.1">
    <property type="nucleotide sequence ID" value="NZ_JAEQNC010000004.1"/>
</dbReference>
<dbReference type="GO" id="GO:0000166">
    <property type="term" value="F:nucleotide binding"/>
    <property type="evidence" value="ECO:0007669"/>
    <property type="project" value="UniProtKB-KW"/>
</dbReference>
<evidence type="ECO:0000256" key="5">
    <source>
        <dbReference type="ARBA" id="ARBA00022723"/>
    </source>
</evidence>
<dbReference type="Pfam" id="PF13735">
    <property type="entry name" value="tRNA_NucTran2_2"/>
    <property type="match status" value="1"/>
</dbReference>
<comment type="similarity">
    <text evidence="9">Belongs to the tRNA nucleotidyltransferase/poly(A) polymerase family.</text>
</comment>
<keyword evidence="7" id="KW-0460">Magnesium</keyword>
<gene>
    <name evidence="13" type="ORF">JJB09_08225</name>
</gene>
<dbReference type="Pfam" id="PF01743">
    <property type="entry name" value="PolyA_pol"/>
    <property type="match status" value="1"/>
</dbReference>
<dbReference type="GO" id="GO:0000049">
    <property type="term" value="F:tRNA binding"/>
    <property type="evidence" value="ECO:0007669"/>
    <property type="project" value="TreeGrafter"/>
</dbReference>
<evidence type="ECO:0000259" key="10">
    <source>
        <dbReference type="Pfam" id="PF01743"/>
    </source>
</evidence>
<evidence type="ECO:0000256" key="4">
    <source>
        <dbReference type="ARBA" id="ARBA00022695"/>
    </source>
</evidence>
<feature type="domain" description="tRNA nucleotidyltransferase/poly(A) polymerase RNA and SrmB- binding" evidence="11">
    <location>
        <begin position="188"/>
        <end position="240"/>
    </location>
</feature>
<evidence type="ECO:0000256" key="7">
    <source>
        <dbReference type="ARBA" id="ARBA00022842"/>
    </source>
</evidence>
<evidence type="ECO:0000313" key="14">
    <source>
        <dbReference type="Proteomes" id="UP000633219"/>
    </source>
</evidence>
<evidence type="ECO:0000256" key="3">
    <source>
        <dbReference type="ARBA" id="ARBA00022694"/>
    </source>
</evidence>
<organism evidence="13 14">
    <name type="scientific">Rhizobium setariae</name>
    <dbReference type="NCBI Taxonomy" id="2801340"/>
    <lineage>
        <taxon>Bacteria</taxon>
        <taxon>Pseudomonadati</taxon>
        <taxon>Pseudomonadota</taxon>
        <taxon>Alphaproteobacteria</taxon>
        <taxon>Hyphomicrobiales</taxon>
        <taxon>Rhizobiaceae</taxon>
        <taxon>Rhizobium/Agrobacterium group</taxon>
        <taxon>Rhizobium</taxon>
    </lineage>
</organism>
<name>A0A936YSS3_9HYPH</name>
<keyword evidence="8 9" id="KW-0694">RNA-binding</keyword>
<dbReference type="SUPFAM" id="SSF81301">
    <property type="entry name" value="Nucleotidyltransferase"/>
    <property type="match status" value="1"/>
</dbReference>
<dbReference type="InterPro" id="IPR032828">
    <property type="entry name" value="PolyA_RNA-bd"/>
</dbReference>
<evidence type="ECO:0000256" key="2">
    <source>
        <dbReference type="ARBA" id="ARBA00022679"/>
    </source>
</evidence>
<comment type="cofactor">
    <cofactor evidence="1">
        <name>Mg(2+)</name>
        <dbReference type="ChEBI" id="CHEBI:18420"/>
    </cofactor>
</comment>
<dbReference type="InterPro" id="IPR050264">
    <property type="entry name" value="Bact_CCA-adding_enz_type3_sf"/>
</dbReference>
<accession>A0A936YSS3</accession>
<dbReference type="InterPro" id="IPR002646">
    <property type="entry name" value="PolA_pol_head_dom"/>
</dbReference>
<evidence type="ECO:0000256" key="9">
    <source>
        <dbReference type="RuleBase" id="RU003953"/>
    </source>
</evidence>
<comment type="caution">
    <text evidence="13">The sequence shown here is derived from an EMBL/GenBank/DDBJ whole genome shotgun (WGS) entry which is preliminary data.</text>
</comment>
<dbReference type="PANTHER" id="PTHR46173">
    <property type="entry name" value="CCA TRNA NUCLEOTIDYLTRANSFERASE 1, MITOCHONDRIAL"/>
    <property type="match status" value="1"/>
</dbReference>
<evidence type="ECO:0000259" key="11">
    <source>
        <dbReference type="Pfam" id="PF12627"/>
    </source>
</evidence>
<keyword evidence="2 9" id="KW-0808">Transferase</keyword>
<dbReference type="AlphaFoldDB" id="A0A936YSS3"/>
<evidence type="ECO:0000256" key="6">
    <source>
        <dbReference type="ARBA" id="ARBA00022741"/>
    </source>
</evidence>
<keyword evidence="3" id="KW-0819">tRNA processing</keyword>